<feature type="domain" description="Protein kinase" evidence="8">
    <location>
        <begin position="182"/>
        <end position="452"/>
    </location>
</feature>
<keyword evidence="4 9" id="KW-0418">Kinase</keyword>
<dbReference type="eggNOG" id="KOG0032">
    <property type="taxonomic scope" value="Eukaryota"/>
</dbReference>
<dbReference type="InterPro" id="IPR000719">
    <property type="entry name" value="Prot_kinase_dom"/>
</dbReference>
<feature type="active site" description="Proton acceptor" evidence="6">
    <location>
        <position position="304"/>
    </location>
</feature>
<keyword evidence="2" id="KW-0808">Transferase</keyword>
<dbReference type="InterPro" id="IPR011009">
    <property type="entry name" value="Kinase-like_dom_sf"/>
</dbReference>
<dbReference type="SMART" id="SM00219">
    <property type="entry name" value="TyrKc"/>
    <property type="match status" value="1"/>
</dbReference>
<dbReference type="RefSeq" id="XP_001007777.3">
    <property type="nucleotide sequence ID" value="XM_001007777.3"/>
</dbReference>
<evidence type="ECO:0000259" key="8">
    <source>
        <dbReference type="PROSITE" id="PS50011"/>
    </source>
</evidence>
<protein>
    <submittedName>
        <fullName evidence="9">Serine/Threonine kinase domain protein</fullName>
    </submittedName>
</protein>
<evidence type="ECO:0000256" key="7">
    <source>
        <dbReference type="SAM" id="MobiDB-lite"/>
    </source>
</evidence>
<dbReference type="AlphaFoldDB" id="I7MDG3"/>
<keyword evidence="1" id="KW-0723">Serine/threonine-protein kinase</keyword>
<keyword evidence="5" id="KW-0067">ATP-binding</keyword>
<dbReference type="KEGG" id="tet:TTHERM_00069390"/>
<dbReference type="PANTHER" id="PTHR24350">
    <property type="entry name" value="SERINE/THREONINE-PROTEIN KINASE IAL-RELATED"/>
    <property type="match status" value="1"/>
</dbReference>
<evidence type="ECO:0000313" key="10">
    <source>
        <dbReference type="Proteomes" id="UP000009168"/>
    </source>
</evidence>
<dbReference type="InterPro" id="IPR020635">
    <property type="entry name" value="Tyr_kinase_cat_dom"/>
</dbReference>
<reference evidence="10" key="1">
    <citation type="journal article" date="2006" name="PLoS Biol.">
        <title>Macronuclear genome sequence of the ciliate Tetrahymena thermophila, a model eukaryote.</title>
        <authorList>
            <person name="Eisen J.A."/>
            <person name="Coyne R.S."/>
            <person name="Wu M."/>
            <person name="Wu D."/>
            <person name="Thiagarajan M."/>
            <person name="Wortman J.R."/>
            <person name="Badger J.H."/>
            <person name="Ren Q."/>
            <person name="Amedeo P."/>
            <person name="Jones K.M."/>
            <person name="Tallon L.J."/>
            <person name="Delcher A.L."/>
            <person name="Salzberg S.L."/>
            <person name="Silva J.C."/>
            <person name="Haas B.J."/>
            <person name="Majoros W.H."/>
            <person name="Farzad M."/>
            <person name="Carlton J.M."/>
            <person name="Smith R.K. Jr."/>
            <person name="Garg J."/>
            <person name="Pearlman R.E."/>
            <person name="Karrer K.M."/>
            <person name="Sun L."/>
            <person name="Manning G."/>
            <person name="Elde N.C."/>
            <person name="Turkewitz A.P."/>
            <person name="Asai D.J."/>
            <person name="Wilkes D.E."/>
            <person name="Wang Y."/>
            <person name="Cai H."/>
            <person name="Collins K."/>
            <person name="Stewart B.A."/>
            <person name="Lee S.R."/>
            <person name="Wilamowska K."/>
            <person name="Weinberg Z."/>
            <person name="Ruzzo W.L."/>
            <person name="Wloga D."/>
            <person name="Gaertig J."/>
            <person name="Frankel J."/>
            <person name="Tsao C.-C."/>
            <person name="Gorovsky M.A."/>
            <person name="Keeling P.J."/>
            <person name="Waller R.F."/>
            <person name="Patron N.J."/>
            <person name="Cherry J.M."/>
            <person name="Stover N.A."/>
            <person name="Krieger C.J."/>
            <person name="del Toro C."/>
            <person name="Ryder H.F."/>
            <person name="Williamson S.C."/>
            <person name="Barbeau R.A."/>
            <person name="Hamilton E.P."/>
            <person name="Orias E."/>
        </authorList>
    </citation>
    <scope>NUCLEOTIDE SEQUENCE [LARGE SCALE GENOMIC DNA]</scope>
    <source>
        <strain evidence="10">SB210</strain>
    </source>
</reference>
<feature type="region of interest" description="Disordered" evidence="7">
    <location>
        <begin position="644"/>
        <end position="707"/>
    </location>
</feature>
<evidence type="ECO:0000313" key="9">
    <source>
        <dbReference type="EMBL" id="EAR87532.3"/>
    </source>
</evidence>
<dbReference type="InterPro" id="IPR008266">
    <property type="entry name" value="Tyr_kinase_AS"/>
</dbReference>
<dbReference type="Gene3D" id="3.30.200.20">
    <property type="entry name" value="Phosphorylase Kinase, domain 1"/>
    <property type="match status" value="1"/>
</dbReference>
<dbReference type="GO" id="GO:0004713">
    <property type="term" value="F:protein tyrosine kinase activity"/>
    <property type="evidence" value="ECO:0007669"/>
    <property type="project" value="InterPro"/>
</dbReference>
<dbReference type="PROSITE" id="PS50011">
    <property type="entry name" value="PROTEIN_KINASE_DOM"/>
    <property type="match status" value="1"/>
</dbReference>
<dbReference type="OrthoDB" id="283739at2759"/>
<gene>
    <name evidence="9" type="ORF">TTHERM_00069390</name>
</gene>
<dbReference type="SUPFAM" id="SSF56112">
    <property type="entry name" value="Protein kinase-like (PK-like)"/>
    <property type="match status" value="1"/>
</dbReference>
<feature type="region of interest" description="Disordered" evidence="7">
    <location>
        <begin position="599"/>
        <end position="621"/>
    </location>
</feature>
<dbReference type="InParanoid" id="I7MDG3"/>
<evidence type="ECO:0000256" key="1">
    <source>
        <dbReference type="ARBA" id="ARBA00022527"/>
    </source>
</evidence>
<evidence type="ECO:0000256" key="2">
    <source>
        <dbReference type="ARBA" id="ARBA00022679"/>
    </source>
</evidence>
<organism evidence="9 10">
    <name type="scientific">Tetrahymena thermophila (strain SB210)</name>
    <dbReference type="NCBI Taxonomy" id="312017"/>
    <lineage>
        <taxon>Eukaryota</taxon>
        <taxon>Sar</taxon>
        <taxon>Alveolata</taxon>
        <taxon>Ciliophora</taxon>
        <taxon>Intramacronucleata</taxon>
        <taxon>Oligohymenophorea</taxon>
        <taxon>Hymenostomatida</taxon>
        <taxon>Tetrahymenina</taxon>
        <taxon>Tetrahymenidae</taxon>
        <taxon>Tetrahymena</taxon>
    </lineage>
</organism>
<dbReference type="Proteomes" id="UP000009168">
    <property type="component" value="Unassembled WGS sequence"/>
</dbReference>
<feature type="compositionally biased region" description="Polar residues" evidence="7">
    <location>
        <begin position="644"/>
        <end position="663"/>
    </location>
</feature>
<keyword evidence="3" id="KW-0547">Nucleotide-binding</keyword>
<evidence type="ECO:0000256" key="4">
    <source>
        <dbReference type="ARBA" id="ARBA00022777"/>
    </source>
</evidence>
<feature type="compositionally biased region" description="Basic and acidic residues" evidence="7">
    <location>
        <begin position="669"/>
        <end position="678"/>
    </location>
</feature>
<proteinExistence type="predicted"/>
<dbReference type="GeneID" id="7829025"/>
<dbReference type="Gene3D" id="1.10.510.10">
    <property type="entry name" value="Transferase(Phosphotransferase) domain 1"/>
    <property type="match status" value="1"/>
</dbReference>
<evidence type="ECO:0000256" key="6">
    <source>
        <dbReference type="PIRSR" id="PIRSR630616-1"/>
    </source>
</evidence>
<dbReference type="GO" id="GO:0005524">
    <property type="term" value="F:ATP binding"/>
    <property type="evidence" value="ECO:0007669"/>
    <property type="project" value="UniProtKB-KW"/>
</dbReference>
<feature type="compositionally biased region" description="Low complexity" evidence="7">
    <location>
        <begin position="78"/>
        <end position="103"/>
    </location>
</feature>
<evidence type="ECO:0000256" key="5">
    <source>
        <dbReference type="ARBA" id="ARBA00022840"/>
    </source>
</evidence>
<dbReference type="InterPro" id="IPR030616">
    <property type="entry name" value="Aur-like"/>
</dbReference>
<name>I7MDG3_TETTS</name>
<evidence type="ECO:0000256" key="3">
    <source>
        <dbReference type="ARBA" id="ARBA00022741"/>
    </source>
</evidence>
<accession>I7MDG3</accession>
<feature type="compositionally biased region" description="Low complexity" evidence="7">
    <location>
        <begin position="599"/>
        <end position="616"/>
    </location>
</feature>
<dbReference type="PROSITE" id="PS00109">
    <property type="entry name" value="PROTEIN_KINASE_TYR"/>
    <property type="match status" value="1"/>
</dbReference>
<dbReference type="GO" id="GO:0004674">
    <property type="term" value="F:protein serine/threonine kinase activity"/>
    <property type="evidence" value="ECO:0007669"/>
    <property type="project" value="UniProtKB-KW"/>
</dbReference>
<feature type="region of interest" description="Disordered" evidence="7">
    <location>
        <begin position="78"/>
        <end position="108"/>
    </location>
</feature>
<keyword evidence="10" id="KW-1185">Reference proteome</keyword>
<dbReference type="Pfam" id="PF00069">
    <property type="entry name" value="Pkinase"/>
    <property type="match status" value="1"/>
</dbReference>
<sequence>MYNRAYREADDSFFDDSYGVSGIHSNEFWIKCEEYDKFDQSEMTFQGRLYQKNPKTKKWQAYHFELYSDRLIRISAGNGNSNNSQNAVNNNNNQNGQIQNQANSENANKEELPEYLPLNACYLKKIKYSDTSYANYKYGIRLQKGELKSELFTESAENFNKLYEEIKRFCILPKFAKKYKVLTKFKSPSQMPNAHLYKCFRYSDSTQYCVRIIDKYTLTDQGRISVLKETAILRKIDHPSLIKLYEVYEDETNIFLIYELLQGKDLKSKLNELLCMDEKSVSDFIWKLLHGLHHMHSRNIVHRDIRLDNIFFRAPNNYSDVCISNFFLADFADQNRCVGQSYCYIPTKQNYKKYGTAGYLAPEVLKNKQYDCKVDIFSLGIIFYFFVFGRMPFEGKDAEETLKLNEKCEIDFSQQPFFGKFTSSALDLMKKMLDKDPKMRGDAATLLNHTWFVNMRNKGDDGKSRNGNNYCGFPTLSTVQEFTEGPELLSGCSQDSRILRNYDLKELRFPNYSGEFSNIKNDEDIPGSNYIYNVVKDGSLIYEDEFMKETVHDKMITLNKLQFMKVPSKYRHDSFHYHLQSRLGINIQEFYNMPQQTLQNVNSSNSTSNTNQVGQNLTSQTQTQNDIAQLQTTANSVITAVGSTPLSTNTSGPASGSSIIKQTNANNKENNEAEDLIKNNKSQSTPVKGSAQNQQLPLSKNNEQLAL</sequence>
<dbReference type="EMBL" id="GG662853">
    <property type="protein sequence ID" value="EAR87532.3"/>
    <property type="molecule type" value="Genomic_DNA"/>
</dbReference>
<feature type="compositionally biased region" description="Polar residues" evidence="7">
    <location>
        <begin position="679"/>
        <end position="707"/>
    </location>
</feature>